<organism evidence="1 2">
    <name type="scientific">Botryotinia fuckeliana (strain T4)</name>
    <name type="common">Noble rot fungus</name>
    <name type="synonym">Botrytis cinerea</name>
    <dbReference type="NCBI Taxonomy" id="999810"/>
    <lineage>
        <taxon>Eukaryota</taxon>
        <taxon>Fungi</taxon>
        <taxon>Dikarya</taxon>
        <taxon>Ascomycota</taxon>
        <taxon>Pezizomycotina</taxon>
        <taxon>Leotiomycetes</taxon>
        <taxon>Helotiales</taxon>
        <taxon>Sclerotiniaceae</taxon>
        <taxon>Botrytis</taxon>
    </lineage>
</organism>
<accession>G2YF88</accession>
<sequence>MGGWSTCLPALKKNVGIFNPPVFVHLGFTQTKSCTENIDICTFNSNAFKA</sequence>
<evidence type="ECO:0000313" key="2">
    <source>
        <dbReference type="Proteomes" id="UP000008177"/>
    </source>
</evidence>
<dbReference type="HOGENOM" id="CLU_3124832_0_0_1"/>
<dbReference type="EMBL" id="FQ790325">
    <property type="protein sequence ID" value="CCD50295.1"/>
    <property type="molecule type" value="Genomic_DNA"/>
</dbReference>
<evidence type="ECO:0000313" key="1">
    <source>
        <dbReference type="EMBL" id="CCD50295.1"/>
    </source>
</evidence>
<proteinExistence type="predicted"/>
<gene>
    <name evidence="1" type="ORF">BofuT4_uP089820.1</name>
</gene>
<protein>
    <submittedName>
        <fullName evidence="1">Uncharacterized protein</fullName>
    </submittedName>
</protein>
<dbReference type="AlphaFoldDB" id="G2YF88"/>
<dbReference type="Proteomes" id="UP000008177">
    <property type="component" value="Unplaced contigs"/>
</dbReference>
<reference evidence="2" key="1">
    <citation type="journal article" date="2011" name="PLoS Genet.">
        <title>Genomic analysis of the necrotrophic fungal pathogens Sclerotinia sclerotiorum and Botrytis cinerea.</title>
        <authorList>
            <person name="Amselem J."/>
            <person name="Cuomo C.A."/>
            <person name="van Kan J.A."/>
            <person name="Viaud M."/>
            <person name="Benito E.P."/>
            <person name="Couloux A."/>
            <person name="Coutinho P.M."/>
            <person name="de Vries R.P."/>
            <person name="Dyer P.S."/>
            <person name="Fillinger S."/>
            <person name="Fournier E."/>
            <person name="Gout L."/>
            <person name="Hahn M."/>
            <person name="Kohn L."/>
            <person name="Lapalu N."/>
            <person name="Plummer K.M."/>
            <person name="Pradier J.M."/>
            <person name="Quevillon E."/>
            <person name="Sharon A."/>
            <person name="Simon A."/>
            <person name="ten Have A."/>
            <person name="Tudzynski B."/>
            <person name="Tudzynski P."/>
            <person name="Wincker P."/>
            <person name="Andrew M."/>
            <person name="Anthouard V."/>
            <person name="Beever R.E."/>
            <person name="Beffa R."/>
            <person name="Benoit I."/>
            <person name="Bouzid O."/>
            <person name="Brault B."/>
            <person name="Chen Z."/>
            <person name="Choquer M."/>
            <person name="Collemare J."/>
            <person name="Cotton P."/>
            <person name="Danchin E.G."/>
            <person name="Da Silva C."/>
            <person name="Gautier A."/>
            <person name="Giraud C."/>
            <person name="Giraud T."/>
            <person name="Gonzalez C."/>
            <person name="Grossetete S."/>
            <person name="Guldener U."/>
            <person name="Henrissat B."/>
            <person name="Howlett B.J."/>
            <person name="Kodira C."/>
            <person name="Kretschmer M."/>
            <person name="Lappartient A."/>
            <person name="Leroch M."/>
            <person name="Levis C."/>
            <person name="Mauceli E."/>
            <person name="Neuveglise C."/>
            <person name="Oeser B."/>
            <person name="Pearson M."/>
            <person name="Poulain J."/>
            <person name="Poussereau N."/>
            <person name="Quesneville H."/>
            <person name="Rascle C."/>
            <person name="Schumacher J."/>
            <person name="Segurens B."/>
            <person name="Sexton A."/>
            <person name="Silva E."/>
            <person name="Sirven C."/>
            <person name="Soanes D.M."/>
            <person name="Talbot N.J."/>
            <person name="Templeton M."/>
            <person name="Yandava C."/>
            <person name="Yarden O."/>
            <person name="Zeng Q."/>
            <person name="Rollins J.A."/>
            <person name="Lebrun M.H."/>
            <person name="Dickman M."/>
        </authorList>
    </citation>
    <scope>NUCLEOTIDE SEQUENCE [LARGE SCALE GENOMIC DNA]</scope>
    <source>
        <strain evidence="2">T4</strain>
    </source>
</reference>
<name>G2YF88_BOTF4</name>
<dbReference type="InParanoid" id="G2YF88"/>